<evidence type="ECO:0000256" key="1">
    <source>
        <dbReference type="SAM" id="MobiDB-lite"/>
    </source>
</evidence>
<dbReference type="InterPro" id="IPR001932">
    <property type="entry name" value="PPM-type_phosphatase-like_dom"/>
</dbReference>
<keyword evidence="4" id="KW-1185">Reference proteome</keyword>
<evidence type="ECO:0000313" key="3">
    <source>
        <dbReference type="EMBL" id="KKA19294.1"/>
    </source>
</evidence>
<reference evidence="3 4" key="1">
    <citation type="submission" date="2015-04" db="EMBL/GenBank/DDBJ databases">
        <authorList>
            <person name="Heijne W.H."/>
            <person name="Fedorova N.D."/>
            <person name="Nierman W.C."/>
            <person name="Vollebregt A.W."/>
            <person name="Zhao Z."/>
            <person name="Wu L."/>
            <person name="Kumar M."/>
            <person name="Stam H."/>
            <person name="van den Berg M.A."/>
            <person name="Pel H.J."/>
        </authorList>
    </citation>
    <scope>NUCLEOTIDE SEQUENCE [LARGE SCALE GENOMIC DNA]</scope>
    <source>
        <strain evidence="3 4">CBS 393.64</strain>
    </source>
</reference>
<accession>A0A0F4YM36</accession>
<dbReference type="PANTHER" id="PTHR12320">
    <property type="entry name" value="PROTEIN PHOSPHATASE 2C"/>
    <property type="match status" value="1"/>
</dbReference>
<sequence>MPWNPFHLRCPRWLRAEKSVPGNKYQKLDSEDAKTGLFSSTNTPVCRQDPEVSQSLSHLSSYPNAQVANQKSFNRNNLQTATYNRQRAMADQNREAAAPVARQATSESSNPRGDTHTPYTISSGEWCPTWNTANDNLHVHHIPEKQMKARWESVLSVASIVYGIAKVFLTICQNFGVELDNSPTGILFHIEQVEAEMVSDNIVTLILAIEDLYYVLYARLAIEIGNVQLCSSFNLDIRRLSSKDAVVLPEPSHLLAILNICKDVLDARQVCQVLNEEILERHQEEFVQQVIKEYSNMGRQPDDMLGYRRHIRELVSDRNSRFSQQWRGLNPVYQMAPKEILAILSEKYLSVTPPEKPANNAVTLELPFVDPNSVDPDVWERKIIRAHRQATLAILEGKSVGEVRREADEGFNAMDYVKEQKCVCFSFCSCAEECTRDAERLCPCAERVMRALLVEQTGQNFGQRGTLLAEVCFEGLSAVRRDASRYDMARELTLGLDLFKNEVVKHREARTGIGGTNAVYQMQLLVSEFADWVHCRVPTYARRDPSTTPAGNLIWKTTSLRSCGEQNHSYRARRYRHLISIFRPNFHSSACYDHARFMCAWGARLSGHDHHVSVLPGYEYDTFVDVRCSSVAAPVDLESPENNIISTPDATAPVSRRHPCSQDRRPFVGGELIRGLTNGDDAILAAENFIGVNDGVGAWATKPQGHAALWSRLILHFWALECERNVNCTTEPDVVDFLQRAYEETVKATKQWLGTTTSVTALLHYRNDEEGARPLLYVTNLGDCQILVIRPSQKKVLFKTREQWHWFDCPLQLGTNSTDEPRNDAVLSKVELEENDVVLAVSDGVIDNLWEQEVLTVVLESIEKWEAGEGGDAEGDRMAGAGGGMVFTARRLLNAALNIAQDPFAESPYMEKAIDEGLAIEGGKMDDISVVIGLCKKRKL</sequence>
<dbReference type="InterPro" id="IPR039123">
    <property type="entry name" value="PPTC7"/>
</dbReference>
<feature type="region of interest" description="Disordered" evidence="1">
    <location>
        <begin position="88"/>
        <end position="121"/>
    </location>
</feature>
<feature type="domain" description="PPM-type phosphatase" evidence="2">
    <location>
        <begin position="667"/>
        <end position="935"/>
    </location>
</feature>
<dbReference type="Proteomes" id="UP000053958">
    <property type="component" value="Unassembled WGS sequence"/>
</dbReference>
<dbReference type="EMBL" id="LASV01000362">
    <property type="protein sequence ID" value="KKA19294.1"/>
    <property type="molecule type" value="Genomic_DNA"/>
</dbReference>
<gene>
    <name evidence="3" type="ORF">T310_6751</name>
</gene>
<dbReference type="PROSITE" id="PS51746">
    <property type="entry name" value="PPM_2"/>
    <property type="match status" value="1"/>
</dbReference>
<comment type="caution">
    <text evidence="3">The sequence shown here is derived from an EMBL/GenBank/DDBJ whole genome shotgun (WGS) entry which is preliminary data.</text>
</comment>
<organism evidence="3 4">
    <name type="scientific">Rasamsonia emersonii (strain ATCC 16479 / CBS 393.64 / IMI 116815)</name>
    <dbReference type="NCBI Taxonomy" id="1408163"/>
    <lineage>
        <taxon>Eukaryota</taxon>
        <taxon>Fungi</taxon>
        <taxon>Dikarya</taxon>
        <taxon>Ascomycota</taxon>
        <taxon>Pezizomycotina</taxon>
        <taxon>Eurotiomycetes</taxon>
        <taxon>Eurotiomycetidae</taxon>
        <taxon>Eurotiales</taxon>
        <taxon>Trichocomaceae</taxon>
        <taxon>Rasamsonia</taxon>
    </lineage>
</organism>
<evidence type="ECO:0000313" key="4">
    <source>
        <dbReference type="Proteomes" id="UP000053958"/>
    </source>
</evidence>
<evidence type="ECO:0000259" key="2">
    <source>
        <dbReference type="PROSITE" id="PS51746"/>
    </source>
</evidence>
<dbReference type="FunFam" id="3.60.40.10:FF:000118">
    <property type="entry name" value="Phosphatase 2C-like domain-containing protein"/>
    <property type="match status" value="1"/>
</dbReference>
<dbReference type="STRING" id="1408163.A0A0F4YM36"/>
<dbReference type="GeneID" id="25319036"/>
<proteinExistence type="predicted"/>
<dbReference type="OrthoDB" id="25675at2759"/>
<dbReference type="InterPro" id="IPR036457">
    <property type="entry name" value="PPM-type-like_dom_sf"/>
</dbReference>
<protein>
    <recommendedName>
        <fullName evidence="2">PPM-type phosphatase domain-containing protein</fullName>
    </recommendedName>
</protein>
<dbReference type="SUPFAM" id="SSF81606">
    <property type="entry name" value="PP2C-like"/>
    <property type="match status" value="1"/>
</dbReference>
<dbReference type="GO" id="GO:0004722">
    <property type="term" value="F:protein serine/threonine phosphatase activity"/>
    <property type="evidence" value="ECO:0007669"/>
    <property type="project" value="TreeGrafter"/>
</dbReference>
<dbReference type="Gene3D" id="3.60.40.10">
    <property type="entry name" value="PPM-type phosphatase domain"/>
    <property type="match status" value="1"/>
</dbReference>
<dbReference type="AlphaFoldDB" id="A0A0F4YM36"/>
<dbReference type="SMART" id="SM00332">
    <property type="entry name" value="PP2Cc"/>
    <property type="match status" value="1"/>
</dbReference>
<name>A0A0F4YM36_RASE3</name>
<dbReference type="RefSeq" id="XP_013325906.1">
    <property type="nucleotide sequence ID" value="XM_013470452.1"/>
</dbReference>
<dbReference type="PANTHER" id="PTHR12320:SF24">
    <property type="entry name" value="PROTEIN PHOSPHATASE"/>
    <property type="match status" value="1"/>
</dbReference>
<feature type="compositionally biased region" description="Polar residues" evidence="1">
    <location>
        <begin position="103"/>
        <end position="121"/>
    </location>
</feature>